<evidence type="ECO:0000313" key="12">
    <source>
        <dbReference type="Proteomes" id="UP000824156"/>
    </source>
</evidence>
<dbReference type="PANTHER" id="PTHR20941">
    <property type="entry name" value="FOLATE SYNTHESIS PROTEINS"/>
    <property type="match status" value="1"/>
</dbReference>
<comment type="function">
    <text evidence="9">Catalyzes the condensation of para-aminobenzoate (pABA) with 6-hydroxymethyl-7,8-dihydropterin diphosphate (DHPt-PP) to form 7,8-dihydropteroate (H2Pte), the immediate precursor of folate derivatives.</text>
</comment>
<name>A0A9D2AY46_9SPHI</name>
<comment type="caution">
    <text evidence="11">The sequence shown here is derived from an EMBL/GenBank/DDBJ whole genome shotgun (WGS) entry which is preliminary data.</text>
</comment>
<dbReference type="PANTHER" id="PTHR20941:SF1">
    <property type="entry name" value="FOLIC ACID SYNTHESIS PROTEIN FOL1"/>
    <property type="match status" value="1"/>
</dbReference>
<comment type="catalytic activity">
    <reaction evidence="1">
        <text>(7,8-dihydropterin-6-yl)methyl diphosphate + 4-aminobenzoate = 7,8-dihydropteroate + diphosphate</text>
        <dbReference type="Rhea" id="RHEA:19949"/>
        <dbReference type="ChEBI" id="CHEBI:17836"/>
        <dbReference type="ChEBI" id="CHEBI:17839"/>
        <dbReference type="ChEBI" id="CHEBI:33019"/>
        <dbReference type="ChEBI" id="CHEBI:72950"/>
        <dbReference type="EC" id="2.5.1.15"/>
    </reaction>
</comment>
<comment type="pathway">
    <text evidence="3 9">Cofactor biosynthesis; tetrahydrofolate biosynthesis; 7,8-dihydrofolate from 2-amino-4-hydroxy-6-hydroxymethyl-7,8-dihydropteridine diphosphate and 4-aminobenzoate: step 1/2.</text>
</comment>
<evidence type="ECO:0000256" key="4">
    <source>
        <dbReference type="ARBA" id="ARBA00012458"/>
    </source>
</evidence>
<evidence type="ECO:0000256" key="1">
    <source>
        <dbReference type="ARBA" id="ARBA00000012"/>
    </source>
</evidence>
<feature type="domain" description="Pterin-binding" evidence="10">
    <location>
        <begin position="19"/>
        <end position="272"/>
    </location>
</feature>
<dbReference type="EMBL" id="DXEZ01000005">
    <property type="protein sequence ID" value="HIX53439.1"/>
    <property type="molecule type" value="Genomic_DNA"/>
</dbReference>
<dbReference type="Pfam" id="PF00809">
    <property type="entry name" value="Pterin_bind"/>
    <property type="match status" value="1"/>
</dbReference>
<evidence type="ECO:0000256" key="6">
    <source>
        <dbReference type="ARBA" id="ARBA00022723"/>
    </source>
</evidence>
<dbReference type="AlphaFoldDB" id="A0A9D2AY46"/>
<dbReference type="CDD" id="cd00739">
    <property type="entry name" value="DHPS"/>
    <property type="match status" value="1"/>
</dbReference>
<sequence length="275" mass="30675">MNGTLTFNAGGNLIDLQRPKVMGILNLTEDSFFDGGRYSSFELAIRKAEEHVLNGADILDIGACSTRPGAKMISQEEEINRLLPLVEQLNKAIPQIPISIDTFRAEVAKRTVEAGASIINDISAGQLDSKMFTTIAELQVPYIIMHMRGTPETMQSLTDYDDLVNDIAFYFGEKVAALRKLGVKDIILDPGFGLFSKTLEQNYELLKRLEELHYFNLPILAGISRKSMIYKKLGVTPDEALHGTIALNAILLQKNTHILRVHDVKEAKELIKLIY</sequence>
<dbReference type="GO" id="GO:0046872">
    <property type="term" value="F:metal ion binding"/>
    <property type="evidence" value="ECO:0007669"/>
    <property type="project" value="UniProtKB-KW"/>
</dbReference>
<dbReference type="PROSITE" id="PS50972">
    <property type="entry name" value="PTERIN_BINDING"/>
    <property type="match status" value="1"/>
</dbReference>
<dbReference type="InterPro" id="IPR045031">
    <property type="entry name" value="DHP_synth-like"/>
</dbReference>
<proteinExistence type="inferred from homology"/>
<evidence type="ECO:0000256" key="7">
    <source>
        <dbReference type="ARBA" id="ARBA00022842"/>
    </source>
</evidence>
<dbReference type="PROSITE" id="PS00793">
    <property type="entry name" value="DHPS_2"/>
    <property type="match status" value="1"/>
</dbReference>
<keyword evidence="8 9" id="KW-0289">Folate biosynthesis</keyword>
<comment type="similarity">
    <text evidence="9">Belongs to the DHPS family.</text>
</comment>
<dbReference type="GO" id="GO:0046656">
    <property type="term" value="P:folic acid biosynthetic process"/>
    <property type="evidence" value="ECO:0007669"/>
    <property type="project" value="UniProtKB-KW"/>
</dbReference>
<dbReference type="EC" id="2.5.1.15" evidence="4 9"/>
<keyword evidence="7 9" id="KW-0460">Magnesium</keyword>
<reference evidence="11" key="2">
    <citation type="submission" date="2021-04" db="EMBL/GenBank/DDBJ databases">
        <authorList>
            <person name="Gilroy R."/>
        </authorList>
    </citation>
    <scope>NUCLEOTIDE SEQUENCE</scope>
    <source>
        <strain evidence="11">1719</strain>
    </source>
</reference>
<keyword evidence="6 9" id="KW-0479">Metal-binding</keyword>
<dbReference type="InterPro" id="IPR000489">
    <property type="entry name" value="Pterin-binding_dom"/>
</dbReference>
<evidence type="ECO:0000259" key="10">
    <source>
        <dbReference type="PROSITE" id="PS50972"/>
    </source>
</evidence>
<organism evidence="11 12">
    <name type="scientific">Candidatus Sphingobacterium stercoripullorum</name>
    <dbReference type="NCBI Taxonomy" id="2838759"/>
    <lineage>
        <taxon>Bacteria</taxon>
        <taxon>Pseudomonadati</taxon>
        <taxon>Bacteroidota</taxon>
        <taxon>Sphingobacteriia</taxon>
        <taxon>Sphingobacteriales</taxon>
        <taxon>Sphingobacteriaceae</taxon>
        <taxon>Sphingobacterium</taxon>
    </lineage>
</organism>
<dbReference type="GO" id="GO:0046654">
    <property type="term" value="P:tetrahydrofolate biosynthetic process"/>
    <property type="evidence" value="ECO:0007669"/>
    <property type="project" value="TreeGrafter"/>
</dbReference>
<accession>A0A9D2AY46</accession>
<dbReference type="InterPro" id="IPR006390">
    <property type="entry name" value="DHP_synth_dom"/>
</dbReference>
<evidence type="ECO:0000256" key="9">
    <source>
        <dbReference type="RuleBase" id="RU361205"/>
    </source>
</evidence>
<evidence type="ECO:0000256" key="3">
    <source>
        <dbReference type="ARBA" id="ARBA00004763"/>
    </source>
</evidence>
<gene>
    <name evidence="11" type="primary">folP</name>
    <name evidence="11" type="ORF">H9853_00295</name>
</gene>
<evidence type="ECO:0000256" key="2">
    <source>
        <dbReference type="ARBA" id="ARBA00001946"/>
    </source>
</evidence>
<keyword evidence="5 9" id="KW-0808">Transferase</keyword>
<evidence type="ECO:0000256" key="8">
    <source>
        <dbReference type="ARBA" id="ARBA00022909"/>
    </source>
</evidence>
<dbReference type="InterPro" id="IPR011005">
    <property type="entry name" value="Dihydropteroate_synth-like_sf"/>
</dbReference>
<evidence type="ECO:0000313" key="11">
    <source>
        <dbReference type="EMBL" id="HIX53439.1"/>
    </source>
</evidence>
<dbReference type="GO" id="GO:0004156">
    <property type="term" value="F:dihydropteroate synthase activity"/>
    <property type="evidence" value="ECO:0007669"/>
    <property type="project" value="UniProtKB-EC"/>
</dbReference>
<dbReference type="Gene3D" id="3.20.20.20">
    <property type="entry name" value="Dihydropteroate synthase-like"/>
    <property type="match status" value="1"/>
</dbReference>
<protein>
    <recommendedName>
        <fullName evidence="4 9">Dihydropteroate synthase</fullName>
        <shortName evidence="9">DHPS</shortName>
        <ecNumber evidence="4 9">2.5.1.15</ecNumber>
    </recommendedName>
    <alternativeName>
        <fullName evidence="9">Dihydropteroate pyrophosphorylase</fullName>
    </alternativeName>
</protein>
<dbReference type="Proteomes" id="UP000824156">
    <property type="component" value="Unassembled WGS sequence"/>
</dbReference>
<comment type="cofactor">
    <cofactor evidence="2 9">
        <name>Mg(2+)</name>
        <dbReference type="ChEBI" id="CHEBI:18420"/>
    </cofactor>
</comment>
<dbReference type="PROSITE" id="PS00792">
    <property type="entry name" value="DHPS_1"/>
    <property type="match status" value="1"/>
</dbReference>
<dbReference type="SUPFAM" id="SSF51717">
    <property type="entry name" value="Dihydropteroate synthetase-like"/>
    <property type="match status" value="1"/>
</dbReference>
<dbReference type="NCBIfam" id="TIGR01496">
    <property type="entry name" value="DHPS"/>
    <property type="match status" value="1"/>
</dbReference>
<reference evidence="11" key="1">
    <citation type="journal article" date="2021" name="PeerJ">
        <title>Extensive microbial diversity within the chicken gut microbiome revealed by metagenomics and culture.</title>
        <authorList>
            <person name="Gilroy R."/>
            <person name="Ravi A."/>
            <person name="Getino M."/>
            <person name="Pursley I."/>
            <person name="Horton D.L."/>
            <person name="Alikhan N.F."/>
            <person name="Baker D."/>
            <person name="Gharbi K."/>
            <person name="Hall N."/>
            <person name="Watson M."/>
            <person name="Adriaenssens E.M."/>
            <person name="Foster-Nyarko E."/>
            <person name="Jarju S."/>
            <person name="Secka A."/>
            <person name="Antonio M."/>
            <person name="Oren A."/>
            <person name="Chaudhuri R.R."/>
            <person name="La Ragione R."/>
            <person name="Hildebrand F."/>
            <person name="Pallen M.J."/>
        </authorList>
    </citation>
    <scope>NUCLEOTIDE SEQUENCE</scope>
    <source>
        <strain evidence="11">1719</strain>
    </source>
</reference>
<dbReference type="GO" id="GO:0005829">
    <property type="term" value="C:cytosol"/>
    <property type="evidence" value="ECO:0007669"/>
    <property type="project" value="TreeGrafter"/>
</dbReference>
<evidence type="ECO:0000256" key="5">
    <source>
        <dbReference type="ARBA" id="ARBA00022679"/>
    </source>
</evidence>